<sequence length="71" mass="8079">MDSGKREIKKEIGKKKKGMDHLGGAVIQREFGFPPRVLEESDPSWLPSSTPKRKTIFVNICCVYTNWNKGN</sequence>
<proteinExistence type="predicted"/>
<comment type="caution">
    <text evidence="1">The sequence shown here is derived from an EMBL/GenBank/DDBJ whole genome shotgun (WGS) entry which is preliminary data.</text>
</comment>
<evidence type="ECO:0000313" key="2">
    <source>
        <dbReference type="Proteomes" id="UP001234297"/>
    </source>
</evidence>
<dbReference type="EMBL" id="CM056813">
    <property type="protein sequence ID" value="KAJ8639941.1"/>
    <property type="molecule type" value="Genomic_DNA"/>
</dbReference>
<dbReference type="Proteomes" id="UP001234297">
    <property type="component" value="Chromosome 5"/>
</dbReference>
<gene>
    <name evidence="1" type="ORF">MRB53_016635</name>
</gene>
<keyword evidence="2" id="KW-1185">Reference proteome</keyword>
<organism evidence="1 2">
    <name type="scientific">Persea americana</name>
    <name type="common">Avocado</name>
    <dbReference type="NCBI Taxonomy" id="3435"/>
    <lineage>
        <taxon>Eukaryota</taxon>
        <taxon>Viridiplantae</taxon>
        <taxon>Streptophyta</taxon>
        <taxon>Embryophyta</taxon>
        <taxon>Tracheophyta</taxon>
        <taxon>Spermatophyta</taxon>
        <taxon>Magnoliopsida</taxon>
        <taxon>Magnoliidae</taxon>
        <taxon>Laurales</taxon>
        <taxon>Lauraceae</taxon>
        <taxon>Persea</taxon>
    </lineage>
</organism>
<evidence type="ECO:0000313" key="1">
    <source>
        <dbReference type="EMBL" id="KAJ8639941.1"/>
    </source>
</evidence>
<reference evidence="1 2" key="1">
    <citation type="journal article" date="2022" name="Hortic Res">
        <title>A haplotype resolved chromosomal level avocado genome allows analysis of novel avocado genes.</title>
        <authorList>
            <person name="Nath O."/>
            <person name="Fletcher S.J."/>
            <person name="Hayward A."/>
            <person name="Shaw L.M."/>
            <person name="Masouleh A.K."/>
            <person name="Furtado A."/>
            <person name="Henry R.J."/>
            <person name="Mitter N."/>
        </authorList>
    </citation>
    <scope>NUCLEOTIDE SEQUENCE [LARGE SCALE GENOMIC DNA]</scope>
    <source>
        <strain evidence="2">cv. Hass</strain>
    </source>
</reference>
<protein>
    <submittedName>
        <fullName evidence="1">Uncharacterized protein</fullName>
    </submittedName>
</protein>
<accession>A0ACC2M2D1</accession>
<name>A0ACC2M2D1_PERAE</name>